<evidence type="ECO:0000313" key="7">
    <source>
        <dbReference type="Proteomes" id="UP000660380"/>
    </source>
</evidence>
<dbReference type="InterPro" id="IPR020472">
    <property type="entry name" value="WD40_PAC1"/>
</dbReference>
<dbReference type="PROSITE" id="PS50294">
    <property type="entry name" value="WD_REPEATS_REGION"/>
    <property type="match status" value="6"/>
</dbReference>
<keyword evidence="1 3" id="KW-0853">WD repeat</keyword>
<feature type="domain" description="Novel STAND NTPase 1" evidence="5">
    <location>
        <begin position="1"/>
        <end position="133"/>
    </location>
</feature>
<reference evidence="6 7" key="1">
    <citation type="journal article" date="2020" name="ISME J.">
        <title>Comparative genomics reveals insights into cyanobacterial evolution and habitat adaptation.</title>
        <authorList>
            <person name="Chen M.Y."/>
            <person name="Teng W.K."/>
            <person name="Zhao L."/>
            <person name="Hu C.X."/>
            <person name="Zhou Y.K."/>
            <person name="Han B.P."/>
            <person name="Song L.R."/>
            <person name="Shu W.S."/>
        </authorList>
    </citation>
    <scope>NUCLEOTIDE SEQUENCE [LARGE SCALE GENOMIC DNA]</scope>
    <source>
        <strain evidence="6 7">FACHB-248</strain>
    </source>
</reference>
<dbReference type="RefSeq" id="WP_398406579.1">
    <property type="nucleotide sequence ID" value="NZ_JACJTA010000059.1"/>
</dbReference>
<name>A0ABR8GVQ1_9CYAN</name>
<dbReference type="PRINTS" id="PR00320">
    <property type="entry name" value="GPROTEINBRPT"/>
</dbReference>
<keyword evidence="4" id="KW-0812">Transmembrane</keyword>
<dbReference type="InterPro" id="IPR015943">
    <property type="entry name" value="WD40/YVTN_repeat-like_dom_sf"/>
</dbReference>
<accession>A0ABR8GVQ1</accession>
<keyword evidence="2" id="KW-0677">Repeat</keyword>
<feature type="non-terminal residue" evidence="6">
    <location>
        <position position="1"/>
    </location>
</feature>
<organism evidence="6 7">
    <name type="scientific">Scytonema hofmannii FACHB-248</name>
    <dbReference type="NCBI Taxonomy" id="1842502"/>
    <lineage>
        <taxon>Bacteria</taxon>
        <taxon>Bacillati</taxon>
        <taxon>Cyanobacteriota</taxon>
        <taxon>Cyanophyceae</taxon>
        <taxon>Nostocales</taxon>
        <taxon>Scytonemataceae</taxon>
        <taxon>Scytonema</taxon>
    </lineage>
</organism>
<feature type="repeat" description="WD" evidence="3">
    <location>
        <begin position="317"/>
        <end position="358"/>
    </location>
</feature>
<feature type="repeat" description="WD" evidence="3">
    <location>
        <begin position="485"/>
        <end position="527"/>
    </location>
</feature>
<dbReference type="PANTHER" id="PTHR14604">
    <property type="entry name" value="WD40 REPEAT PF20"/>
    <property type="match status" value="1"/>
</dbReference>
<dbReference type="PROSITE" id="PS00678">
    <property type="entry name" value="WD_REPEATS_1"/>
    <property type="match status" value="4"/>
</dbReference>
<dbReference type="PANTHER" id="PTHR14604:SF4">
    <property type="entry name" value="F-BOX DOMAIN-CONTAINING PROTEIN"/>
    <property type="match status" value="1"/>
</dbReference>
<dbReference type="Proteomes" id="UP000660380">
    <property type="component" value="Unassembled WGS sequence"/>
</dbReference>
<dbReference type="InterPro" id="IPR019775">
    <property type="entry name" value="WD40_repeat_CS"/>
</dbReference>
<evidence type="ECO:0000256" key="3">
    <source>
        <dbReference type="PROSITE-ProRule" id="PRU00221"/>
    </source>
</evidence>
<proteinExistence type="predicted"/>
<dbReference type="SMART" id="SM00320">
    <property type="entry name" value="WD40"/>
    <property type="match status" value="6"/>
</dbReference>
<dbReference type="Pfam" id="PF20703">
    <property type="entry name" value="nSTAND1"/>
    <property type="match status" value="1"/>
</dbReference>
<evidence type="ECO:0000313" key="6">
    <source>
        <dbReference type="EMBL" id="MBD2607267.1"/>
    </source>
</evidence>
<feature type="repeat" description="WD" evidence="3">
    <location>
        <begin position="359"/>
        <end position="400"/>
    </location>
</feature>
<dbReference type="InterPro" id="IPR050995">
    <property type="entry name" value="WD-F-box_domain-protein"/>
</dbReference>
<gene>
    <name evidence="6" type="ORF">H6G81_22740</name>
</gene>
<sequence>LNETQQKQAERIFVQLVRPGEGTEDTRRIATRGEVGGDNWGLVSYLAGYQARLVVTGRREDLTLPNPAPLSLLRRGDGGEVSFAEDTVEVVHEALIREWGTLREWMNASRQFRTWQERLKVALREWKNDNHDSGALLRGVQLTVASDWLHKHAAEMTQEEQDFIQVSGQQRDRDKQERDRTRRLIFIGLGSFSVVSLGLAGLAGVGWWNAGIREINSLANTSDMLLESEPQEALKTSLKAVVQMGRTPWVDANTRTQVKLALMRTVNSVNPLNILRGHKSWVYGVSFSPDGKMLASGSADNTLKLWDTTTDKEIKTLAGHKDWVTDVNFSPDGKILASASRDKTVKLWDTSTYKEIKTLAGHKDWVTGVSFSPNGKMLASGSGDTTVKLWNTSTDKLIKTLTGHRGWVKGVSFSLDGKILASGSADKTVKLWGTSTYKEIKTLTGHTGTVISVSFSPNGKMLASASSDNAVKLWDTSTAKLIRTLTGHTGEVLGIRFSPDGKMLLASGSVDNTVRLWRLDFDYLVKKGCGFIGNYLKSNPHDEEARQIKKDLCKS</sequence>
<keyword evidence="4" id="KW-0472">Membrane</keyword>
<feature type="repeat" description="WD" evidence="3">
    <location>
        <begin position="443"/>
        <end position="484"/>
    </location>
</feature>
<dbReference type="EMBL" id="JACJTA010000059">
    <property type="protein sequence ID" value="MBD2607267.1"/>
    <property type="molecule type" value="Genomic_DNA"/>
</dbReference>
<dbReference type="Gene3D" id="2.130.10.10">
    <property type="entry name" value="YVTN repeat-like/Quinoprotein amine dehydrogenase"/>
    <property type="match status" value="3"/>
</dbReference>
<dbReference type="InterPro" id="IPR001680">
    <property type="entry name" value="WD40_rpt"/>
</dbReference>
<protein>
    <recommendedName>
        <fullName evidence="5">Novel STAND NTPase 1 domain-containing protein</fullName>
    </recommendedName>
</protein>
<evidence type="ECO:0000259" key="5">
    <source>
        <dbReference type="Pfam" id="PF20703"/>
    </source>
</evidence>
<comment type="caution">
    <text evidence="6">The sequence shown here is derived from an EMBL/GenBank/DDBJ whole genome shotgun (WGS) entry which is preliminary data.</text>
</comment>
<dbReference type="InterPro" id="IPR049052">
    <property type="entry name" value="nSTAND1"/>
</dbReference>
<keyword evidence="7" id="KW-1185">Reference proteome</keyword>
<feature type="repeat" description="WD" evidence="3">
    <location>
        <begin position="275"/>
        <end position="316"/>
    </location>
</feature>
<evidence type="ECO:0000256" key="2">
    <source>
        <dbReference type="ARBA" id="ARBA00022737"/>
    </source>
</evidence>
<evidence type="ECO:0000256" key="1">
    <source>
        <dbReference type="ARBA" id="ARBA00022574"/>
    </source>
</evidence>
<dbReference type="InterPro" id="IPR036322">
    <property type="entry name" value="WD40_repeat_dom_sf"/>
</dbReference>
<feature type="transmembrane region" description="Helical" evidence="4">
    <location>
        <begin position="184"/>
        <end position="208"/>
    </location>
</feature>
<feature type="repeat" description="WD" evidence="3">
    <location>
        <begin position="401"/>
        <end position="442"/>
    </location>
</feature>
<dbReference type="CDD" id="cd00200">
    <property type="entry name" value="WD40"/>
    <property type="match status" value="1"/>
</dbReference>
<dbReference type="SUPFAM" id="SSF50978">
    <property type="entry name" value="WD40 repeat-like"/>
    <property type="match status" value="1"/>
</dbReference>
<dbReference type="Pfam" id="PF00400">
    <property type="entry name" value="WD40"/>
    <property type="match status" value="6"/>
</dbReference>
<evidence type="ECO:0000256" key="4">
    <source>
        <dbReference type="SAM" id="Phobius"/>
    </source>
</evidence>
<keyword evidence="4" id="KW-1133">Transmembrane helix</keyword>
<dbReference type="PROSITE" id="PS50082">
    <property type="entry name" value="WD_REPEATS_2"/>
    <property type="match status" value="6"/>
</dbReference>